<dbReference type="InterPro" id="IPR011856">
    <property type="entry name" value="tRNA_endonuc-like_dom_sf"/>
</dbReference>
<dbReference type="InterPro" id="IPR003509">
    <property type="entry name" value="UPF0102_YraN-like"/>
</dbReference>
<dbReference type="NCBIfam" id="NF009150">
    <property type="entry name" value="PRK12497.1-3"/>
    <property type="match status" value="1"/>
</dbReference>
<dbReference type="RefSeq" id="WP_196934281.1">
    <property type="nucleotide sequence ID" value="NZ_MU158697.1"/>
</dbReference>
<reference evidence="3" key="1">
    <citation type="submission" date="2018-02" db="EMBL/GenBank/DDBJ databases">
        <authorList>
            <person name="Vasarhelyi B.M."/>
            <person name="Deshmukh S."/>
            <person name="Balint B."/>
            <person name="Kukolya J."/>
        </authorList>
    </citation>
    <scope>NUCLEOTIDE SEQUENCE</scope>
    <source>
        <strain evidence="3">KB22</strain>
    </source>
</reference>
<comment type="caution">
    <text evidence="3">The sequence shown here is derived from an EMBL/GenBank/DDBJ whole genome shotgun (WGS) entry which is preliminary data.</text>
</comment>
<protein>
    <recommendedName>
        <fullName evidence="2">UPF0102 protein C4F49_10480</fullName>
    </recommendedName>
</protein>
<dbReference type="Pfam" id="PF02021">
    <property type="entry name" value="UPF0102"/>
    <property type="match status" value="1"/>
</dbReference>
<dbReference type="CDD" id="cd20736">
    <property type="entry name" value="PoNe_Nuclease"/>
    <property type="match status" value="1"/>
</dbReference>
<dbReference type="Proteomes" id="UP000616201">
    <property type="component" value="Unassembled WGS sequence"/>
</dbReference>
<evidence type="ECO:0000313" key="4">
    <source>
        <dbReference type="Proteomes" id="UP000616201"/>
    </source>
</evidence>
<dbReference type="SUPFAM" id="SSF52980">
    <property type="entry name" value="Restriction endonuclease-like"/>
    <property type="match status" value="1"/>
</dbReference>
<gene>
    <name evidence="3" type="ORF">C4F49_10480</name>
</gene>
<evidence type="ECO:0000313" key="3">
    <source>
        <dbReference type="EMBL" id="MBE8714107.1"/>
    </source>
</evidence>
<dbReference type="HAMAP" id="MF_00048">
    <property type="entry name" value="UPF0102"/>
    <property type="match status" value="1"/>
</dbReference>
<keyword evidence="4" id="KW-1185">Reference proteome</keyword>
<dbReference type="GO" id="GO:0003676">
    <property type="term" value="F:nucleic acid binding"/>
    <property type="evidence" value="ECO:0007669"/>
    <property type="project" value="InterPro"/>
</dbReference>
<accession>A0A928V0A0</accession>
<evidence type="ECO:0000256" key="1">
    <source>
        <dbReference type="ARBA" id="ARBA00006738"/>
    </source>
</evidence>
<dbReference type="AlphaFoldDB" id="A0A928V0A0"/>
<dbReference type="Gene3D" id="3.40.1350.10">
    <property type="match status" value="1"/>
</dbReference>
<sequence length="118" mass="13792">MATHLEQGAFGEKRALEFLKEMGYEIITSNWRFKNLEIDIIAKDNDTLVFVEVKTRKSNDYGDPFEFVDRAKQYALIRAADEYLFLSGYEGEIRFDIVSILHKDSVEIELIKDAFWSN</sequence>
<dbReference type="InterPro" id="IPR011335">
    <property type="entry name" value="Restrct_endonuc-II-like"/>
</dbReference>
<comment type="similarity">
    <text evidence="1 2">Belongs to the UPF0102 family.</text>
</comment>
<dbReference type="PANTHER" id="PTHR34039">
    <property type="entry name" value="UPF0102 PROTEIN YRAN"/>
    <property type="match status" value="1"/>
</dbReference>
<dbReference type="EMBL" id="PRDK01000005">
    <property type="protein sequence ID" value="MBE8714107.1"/>
    <property type="molecule type" value="Genomic_DNA"/>
</dbReference>
<evidence type="ECO:0000256" key="2">
    <source>
        <dbReference type="HAMAP-Rule" id="MF_00048"/>
    </source>
</evidence>
<proteinExistence type="inferred from homology"/>
<dbReference type="PANTHER" id="PTHR34039:SF1">
    <property type="entry name" value="UPF0102 PROTEIN YRAN"/>
    <property type="match status" value="1"/>
</dbReference>
<dbReference type="NCBIfam" id="TIGR00252">
    <property type="entry name" value="YraN family protein"/>
    <property type="match status" value="1"/>
</dbReference>
<name>A0A928V0A0_9SPHI</name>
<organism evidence="3 4">
    <name type="scientific">Sphingobacterium hungaricum</name>
    <dbReference type="NCBI Taxonomy" id="2082723"/>
    <lineage>
        <taxon>Bacteria</taxon>
        <taxon>Pseudomonadati</taxon>
        <taxon>Bacteroidota</taxon>
        <taxon>Sphingobacteriia</taxon>
        <taxon>Sphingobacteriales</taxon>
        <taxon>Sphingobacteriaceae</taxon>
        <taxon>Sphingobacterium</taxon>
    </lineage>
</organism>